<name>A0A2M7TGH2_9BACT</name>
<accession>A0A2M7TGH2</accession>
<reference evidence="2" key="1">
    <citation type="submission" date="2017-09" db="EMBL/GenBank/DDBJ databases">
        <title>Depth-based differentiation of microbial function through sediment-hosted aquifers and enrichment of novel symbionts in the deep terrestrial subsurface.</title>
        <authorList>
            <person name="Probst A.J."/>
            <person name="Ladd B."/>
            <person name="Jarett J.K."/>
            <person name="Geller-Mcgrath D.E."/>
            <person name="Sieber C.M.K."/>
            <person name="Emerson J.B."/>
            <person name="Anantharaman K."/>
            <person name="Thomas B.C."/>
            <person name="Malmstrom R."/>
            <person name="Stieglmeier M."/>
            <person name="Klingl A."/>
            <person name="Woyke T."/>
            <person name="Ryan C.M."/>
            <person name="Banfield J.F."/>
        </authorList>
    </citation>
    <scope>NUCLEOTIDE SEQUENCE [LARGE SCALE GENOMIC DNA]</scope>
</reference>
<dbReference type="Pfam" id="PF13177">
    <property type="entry name" value="DNA_pol3_delta2"/>
    <property type="match status" value="1"/>
</dbReference>
<evidence type="ECO:0008006" key="3">
    <source>
        <dbReference type="Google" id="ProtNLM"/>
    </source>
</evidence>
<gene>
    <name evidence="1" type="ORF">COY31_01025</name>
</gene>
<protein>
    <recommendedName>
        <fullName evidence="3">DNA polymerase III subunit delta</fullName>
    </recommendedName>
</protein>
<comment type="caution">
    <text evidence="1">The sequence shown here is derived from an EMBL/GenBank/DDBJ whole genome shotgun (WGS) entry which is preliminary data.</text>
</comment>
<proteinExistence type="predicted"/>
<organism evidence="1 2">
    <name type="scientific">Candidatus Wolfebacteria bacterium CG_4_10_14_0_2_um_filter_39_18</name>
    <dbReference type="NCBI Taxonomy" id="1975061"/>
    <lineage>
        <taxon>Bacteria</taxon>
        <taxon>Candidatus Wolfeibacteriota</taxon>
    </lineage>
</organism>
<dbReference type="GO" id="GO:0006261">
    <property type="term" value="P:DNA-templated DNA replication"/>
    <property type="evidence" value="ECO:0007669"/>
    <property type="project" value="TreeGrafter"/>
</dbReference>
<dbReference type="InterPro" id="IPR027417">
    <property type="entry name" value="P-loop_NTPase"/>
</dbReference>
<dbReference type="PANTHER" id="PTHR11669:SF8">
    <property type="entry name" value="DNA POLYMERASE III SUBUNIT DELTA"/>
    <property type="match status" value="1"/>
</dbReference>
<dbReference type="SUPFAM" id="SSF52540">
    <property type="entry name" value="P-loop containing nucleoside triphosphate hydrolases"/>
    <property type="match status" value="1"/>
</dbReference>
<evidence type="ECO:0000313" key="2">
    <source>
        <dbReference type="Proteomes" id="UP000230553"/>
    </source>
</evidence>
<sequence>MIFMSSIYDDLANNFKELIEGDKLSNSYLFFGAGEEKFIFSQALANFLEKGKFIEPKGILTEFLAVSPDEKGTIGIEEIRNLKYFLWQKPTASFKRMVIIESAQAFTVEAQNAALKIVEEPPEHSLIIFLAKTAEDLLPTLNSRLQKIYFPETSKKSGDGELKDETDEFFRKSIVSLMKDPVRNSARLKEILRRLVLVKQLNLNKKLQLRSLE</sequence>
<dbReference type="PANTHER" id="PTHR11669">
    <property type="entry name" value="REPLICATION FACTOR C / DNA POLYMERASE III GAMMA-TAU SUBUNIT"/>
    <property type="match status" value="1"/>
</dbReference>
<evidence type="ECO:0000313" key="1">
    <source>
        <dbReference type="EMBL" id="PIZ45130.1"/>
    </source>
</evidence>
<dbReference type="AlphaFoldDB" id="A0A2M7TGH2"/>
<dbReference type="Proteomes" id="UP000230553">
    <property type="component" value="Unassembled WGS sequence"/>
</dbReference>
<dbReference type="InterPro" id="IPR050238">
    <property type="entry name" value="DNA_Rep/Repair_Clamp_Loader"/>
</dbReference>
<dbReference type="EMBL" id="PFNM01000019">
    <property type="protein sequence ID" value="PIZ45130.1"/>
    <property type="molecule type" value="Genomic_DNA"/>
</dbReference>
<dbReference type="Gene3D" id="3.40.50.300">
    <property type="entry name" value="P-loop containing nucleotide triphosphate hydrolases"/>
    <property type="match status" value="1"/>
</dbReference>